<proteinExistence type="predicted"/>
<name>A0ABM9BWR6_9BACL</name>
<evidence type="ECO:0000313" key="1">
    <source>
        <dbReference type="EMBL" id="CAH1195066.1"/>
    </source>
</evidence>
<dbReference type="EMBL" id="CAKMMW010000002">
    <property type="protein sequence ID" value="CAH1195066.1"/>
    <property type="molecule type" value="Genomic_DNA"/>
</dbReference>
<dbReference type="Proteomes" id="UP000838821">
    <property type="component" value="Unassembled WGS sequence"/>
</dbReference>
<gene>
    <name evidence="1" type="ORF">PAECIP111891_00591</name>
</gene>
<comment type="caution">
    <text evidence="1">The sequence shown here is derived from an EMBL/GenBank/DDBJ whole genome shotgun (WGS) entry which is preliminary data.</text>
</comment>
<protein>
    <submittedName>
        <fullName evidence="1">Uncharacterized protein</fullName>
    </submittedName>
</protein>
<sequence length="75" mass="8307">MGDGVTGAPVIELKYTQGFGLSYLKRLIWRHIGETGWYHEDMNLVPKTGNSLGGGIFLLLRKYLCARAIILGTPK</sequence>
<accession>A0ABM9BWR6</accession>
<organism evidence="1 2">
    <name type="scientific">Paenibacillus allorhizoplanae</name>
    <dbReference type="NCBI Taxonomy" id="2905648"/>
    <lineage>
        <taxon>Bacteria</taxon>
        <taxon>Bacillati</taxon>
        <taxon>Bacillota</taxon>
        <taxon>Bacilli</taxon>
        <taxon>Bacillales</taxon>
        <taxon>Paenibacillaceae</taxon>
        <taxon>Paenibacillus</taxon>
    </lineage>
</organism>
<reference evidence="1" key="1">
    <citation type="submission" date="2022-01" db="EMBL/GenBank/DDBJ databases">
        <authorList>
            <person name="Criscuolo A."/>
        </authorList>
    </citation>
    <scope>NUCLEOTIDE SEQUENCE</scope>
    <source>
        <strain evidence="1">CIP111891</strain>
    </source>
</reference>
<evidence type="ECO:0000313" key="2">
    <source>
        <dbReference type="Proteomes" id="UP000838821"/>
    </source>
</evidence>
<keyword evidence="2" id="KW-1185">Reference proteome</keyword>